<sequence>MRKHQASLIVGLTGGIGSGKSRAAELFQGQGVDVIDTDQIAHTLTQPGGVAIEPIRQTFGESFFLQNDILDRAALRKLVFANTQAKQQLESILHPLIYQETLHRIPTIRSDYGILVVPLLLETHDYRGTINRVLVIDCSEELQISRTMARSKVSKGEVQAIMATQLRRKERLDIADDVIQNDSDLHYLAKQVKLLHSKYTALATCATD</sequence>
<dbReference type="Gene3D" id="3.40.50.300">
    <property type="entry name" value="P-loop containing nucleotide triphosphate hydrolases"/>
    <property type="match status" value="1"/>
</dbReference>
<comment type="catalytic activity">
    <reaction evidence="5">
        <text>3'-dephospho-CoA + ATP = ADP + CoA + H(+)</text>
        <dbReference type="Rhea" id="RHEA:18245"/>
        <dbReference type="ChEBI" id="CHEBI:15378"/>
        <dbReference type="ChEBI" id="CHEBI:30616"/>
        <dbReference type="ChEBI" id="CHEBI:57287"/>
        <dbReference type="ChEBI" id="CHEBI:57328"/>
        <dbReference type="ChEBI" id="CHEBI:456216"/>
        <dbReference type="EC" id="2.7.1.24"/>
    </reaction>
</comment>
<dbReference type="Pfam" id="PF01121">
    <property type="entry name" value="CoaE"/>
    <property type="match status" value="1"/>
</dbReference>
<name>A0A1G5SJ08_9PROT</name>
<evidence type="ECO:0000256" key="6">
    <source>
        <dbReference type="NCBIfam" id="TIGR00152"/>
    </source>
</evidence>
<keyword evidence="5 7" id="KW-0418">Kinase</keyword>
<keyword evidence="5 7" id="KW-0808">Transferase</keyword>
<evidence type="ECO:0000256" key="3">
    <source>
        <dbReference type="ARBA" id="ARBA00022840"/>
    </source>
</evidence>
<dbReference type="GO" id="GO:0005737">
    <property type="term" value="C:cytoplasm"/>
    <property type="evidence" value="ECO:0007669"/>
    <property type="project" value="UniProtKB-SubCell"/>
</dbReference>
<keyword evidence="3 5" id="KW-0067">ATP-binding</keyword>
<dbReference type="PANTHER" id="PTHR10695:SF46">
    <property type="entry name" value="BIFUNCTIONAL COENZYME A SYNTHASE-RELATED"/>
    <property type="match status" value="1"/>
</dbReference>
<comment type="similarity">
    <text evidence="1 5">Belongs to the CoaE family.</text>
</comment>
<reference evidence="7 8" key="1">
    <citation type="submission" date="2016-10" db="EMBL/GenBank/DDBJ databases">
        <authorList>
            <person name="de Groot N.N."/>
        </authorList>
    </citation>
    <scope>NUCLEOTIDE SEQUENCE [LARGE SCALE GENOMIC DNA]</scope>
    <source>
        <strain evidence="7">1</strain>
    </source>
</reference>
<organism evidence="7 8">
    <name type="scientific">Nitrosomonas mobilis</name>
    <dbReference type="NCBI Taxonomy" id="51642"/>
    <lineage>
        <taxon>Bacteria</taxon>
        <taxon>Pseudomonadati</taxon>
        <taxon>Pseudomonadota</taxon>
        <taxon>Betaproteobacteria</taxon>
        <taxon>Nitrosomonadales</taxon>
        <taxon>Nitrosomonadaceae</taxon>
        <taxon>Nitrosomonas</taxon>
    </lineage>
</organism>
<keyword evidence="8" id="KW-1185">Reference proteome</keyword>
<dbReference type="EMBL" id="FMWO01000097">
    <property type="protein sequence ID" value="SCZ86977.1"/>
    <property type="molecule type" value="Genomic_DNA"/>
</dbReference>
<keyword evidence="2 5" id="KW-0547">Nucleotide-binding</keyword>
<evidence type="ECO:0000256" key="2">
    <source>
        <dbReference type="ARBA" id="ARBA00022741"/>
    </source>
</evidence>
<dbReference type="EC" id="2.7.1.24" evidence="5 6"/>
<dbReference type="OrthoDB" id="9812943at2"/>
<dbReference type="STRING" id="51642.NSMM_850025"/>
<gene>
    <name evidence="5 7" type="primary">coaE</name>
    <name evidence="7" type="ORF">NSMM_850025</name>
</gene>
<accession>A0A1G5SJ08</accession>
<dbReference type="HAMAP" id="MF_00376">
    <property type="entry name" value="Dephospho_CoA_kinase"/>
    <property type="match status" value="1"/>
</dbReference>
<dbReference type="InterPro" id="IPR001977">
    <property type="entry name" value="Depp_CoAkinase"/>
</dbReference>
<comment type="pathway">
    <text evidence="5">Cofactor biosynthesis; coenzyme A biosynthesis; CoA from (R)-pantothenate: step 5/5.</text>
</comment>
<evidence type="ECO:0000256" key="1">
    <source>
        <dbReference type="ARBA" id="ARBA00009018"/>
    </source>
</evidence>
<dbReference type="GO" id="GO:0004140">
    <property type="term" value="F:dephospho-CoA kinase activity"/>
    <property type="evidence" value="ECO:0007669"/>
    <property type="project" value="UniProtKB-UniRule"/>
</dbReference>
<dbReference type="AlphaFoldDB" id="A0A1G5SJ08"/>
<dbReference type="PROSITE" id="PS51219">
    <property type="entry name" value="DPCK"/>
    <property type="match status" value="1"/>
</dbReference>
<dbReference type="PANTHER" id="PTHR10695">
    <property type="entry name" value="DEPHOSPHO-COA KINASE-RELATED"/>
    <property type="match status" value="1"/>
</dbReference>
<evidence type="ECO:0000313" key="8">
    <source>
        <dbReference type="Proteomes" id="UP000198729"/>
    </source>
</evidence>
<dbReference type="Proteomes" id="UP000198729">
    <property type="component" value="Unassembled WGS sequence"/>
</dbReference>
<dbReference type="CDD" id="cd02022">
    <property type="entry name" value="DPCK"/>
    <property type="match status" value="1"/>
</dbReference>
<evidence type="ECO:0000313" key="7">
    <source>
        <dbReference type="EMBL" id="SCZ86977.1"/>
    </source>
</evidence>
<dbReference type="GO" id="GO:0015937">
    <property type="term" value="P:coenzyme A biosynthetic process"/>
    <property type="evidence" value="ECO:0007669"/>
    <property type="project" value="UniProtKB-UniRule"/>
</dbReference>
<keyword evidence="4 5" id="KW-0173">Coenzyme A biosynthesis</keyword>
<proteinExistence type="inferred from homology"/>
<dbReference type="GO" id="GO:0005524">
    <property type="term" value="F:ATP binding"/>
    <property type="evidence" value="ECO:0007669"/>
    <property type="project" value="UniProtKB-UniRule"/>
</dbReference>
<dbReference type="RefSeq" id="WP_090288314.1">
    <property type="nucleotide sequence ID" value="NZ_FMWO01000097.1"/>
</dbReference>
<evidence type="ECO:0000256" key="5">
    <source>
        <dbReference type="HAMAP-Rule" id="MF_00376"/>
    </source>
</evidence>
<dbReference type="NCBIfam" id="TIGR00152">
    <property type="entry name" value="dephospho-CoA kinase"/>
    <property type="match status" value="1"/>
</dbReference>
<dbReference type="InterPro" id="IPR027417">
    <property type="entry name" value="P-loop_NTPase"/>
</dbReference>
<evidence type="ECO:0000256" key="4">
    <source>
        <dbReference type="ARBA" id="ARBA00022993"/>
    </source>
</evidence>
<comment type="subcellular location">
    <subcellularLocation>
        <location evidence="5">Cytoplasm</location>
    </subcellularLocation>
</comment>
<dbReference type="UniPathway" id="UPA00241">
    <property type="reaction ID" value="UER00356"/>
</dbReference>
<dbReference type="SUPFAM" id="SSF52540">
    <property type="entry name" value="P-loop containing nucleoside triphosphate hydrolases"/>
    <property type="match status" value="1"/>
</dbReference>
<feature type="binding site" evidence="5">
    <location>
        <begin position="17"/>
        <end position="22"/>
    </location>
    <ligand>
        <name>ATP</name>
        <dbReference type="ChEBI" id="CHEBI:30616"/>
    </ligand>
</feature>
<keyword evidence="5" id="KW-0963">Cytoplasm</keyword>
<comment type="function">
    <text evidence="5">Catalyzes the phosphorylation of the 3'-hydroxyl group of dephosphocoenzyme A to form coenzyme A.</text>
</comment>
<protein>
    <recommendedName>
        <fullName evidence="5 6">Dephospho-CoA kinase</fullName>
        <ecNumber evidence="5 6">2.7.1.24</ecNumber>
    </recommendedName>
    <alternativeName>
        <fullName evidence="5">Dephosphocoenzyme A kinase</fullName>
    </alternativeName>
</protein>